<keyword evidence="1" id="KW-1133">Transmembrane helix</keyword>
<accession>Q1UZQ2</accession>
<keyword evidence="1" id="KW-0472">Membrane</keyword>
<dbReference type="EMBL" id="AAPV01000002">
    <property type="protein sequence ID" value="EAS84139.1"/>
    <property type="molecule type" value="Genomic_DNA"/>
</dbReference>
<proteinExistence type="predicted"/>
<dbReference type="Proteomes" id="UP000005306">
    <property type="component" value="Unassembled WGS sequence"/>
</dbReference>
<gene>
    <name evidence="2" type="ORF">PU1002_00415</name>
</gene>
<dbReference type="RefSeq" id="WP_006996726.1">
    <property type="nucleotide sequence ID" value="NZ_CH724130.1"/>
</dbReference>
<protein>
    <submittedName>
        <fullName evidence="2">Uncharacterized protein</fullName>
    </submittedName>
</protein>
<evidence type="ECO:0000313" key="2">
    <source>
        <dbReference type="EMBL" id="EAS84139.1"/>
    </source>
</evidence>
<evidence type="ECO:0000256" key="1">
    <source>
        <dbReference type="SAM" id="Phobius"/>
    </source>
</evidence>
<dbReference type="HOGENOM" id="CLU_2536366_0_0_5"/>
<sequence>MIKSIILLIKFGFIGFFNELRLLFKSLSEMMTSGFDNLNYHIFQPIRLLRFQDIRDFIFSTEGIIVMIISFLVIIFLISRKKQ</sequence>
<evidence type="ECO:0000313" key="3">
    <source>
        <dbReference type="Proteomes" id="UP000005306"/>
    </source>
</evidence>
<feature type="transmembrane region" description="Helical" evidence="1">
    <location>
        <begin position="57"/>
        <end position="78"/>
    </location>
</feature>
<organism evidence="2 3">
    <name type="scientific">Pelagibacter ubique (strain HTCC1002)</name>
    <dbReference type="NCBI Taxonomy" id="314261"/>
    <lineage>
        <taxon>Bacteria</taxon>
        <taxon>Pseudomonadati</taxon>
        <taxon>Pseudomonadota</taxon>
        <taxon>Alphaproteobacteria</taxon>
        <taxon>Candidatus Pelagibacterales</taxon>
        <taxon>Candidatus Pelagibacteraceae</taxon>
        <taxon>Candidatus Pelagibacter</taxon>
    </lineage>
</organism>
<comment type="caution">
    <text evidence="2">The sequence shown here is derived from an EMBL/GenBank/DDBJ whole genome shotgun (WGS) entry which is preliminary data.</text>
</comment>
<keyword evidence="1" id="KW-0812">Transmembrane</keyword>
<name>Q1UZQ2_PELU1</name>
<feature type="transmembrane region" description="Helical" evidence="1">
    <location>
        <begin position="7"/>
        <end position="24"/>
    </location>
</feature>
<reference evidence="2 3" key="1">
    <citation type="submission" date="2006-04" db="EMBL/GenBank/DDBJ databases">
        <authorList>
            <person name="Giovannoni S.J."/>
            <person name="Cho J.-C."/>
            <person name="Ferriera S."/>
            <person name="Johnson J."/>
            <person name="Kravitz S."/>
            <person name="Halpern A."/>
            <person name="Remington K."/>
            <person name="Beeson K."/>
            <person name="Tran B."/>
            <person name="Rogers Y.-H."/>
            <person name="Friedman R."/>
            <person name="Venter J.C."/>
        </authorList>
    </citation>
    <scope>NUCLEOTIDE SEQUENCE [LARGE SCALE GENOMIC DNA]</scope>
    <source>
        <strain evidence="2 3">HTCC1002</strain>
    </source>
</reference>
<dbReference type="AlphaFoldDB" id="Q1UZQ2"/>